<gene>
    <name evidence="1" type="ORF">AN396_07495</name>
</gene>
<organism evidence="1 2">
    <name type="scientific">Candidatus Epulonipiscium fishelsonii</name>
    <dbReference type="NCBI Taxonomy" id="77094"/>
    <lineage>
        <taxon>Bacteria</taxon>
        <taxon>Bacillati</taxon>
        <taxon>Bacillota</taxon>
        <taxon>Clostridia</taxon>
        <taxon>Lachnospirales</taxon>
        <taxon>Lachnospiraceae</taxon>
        <taxon>Candidatus Epulonipiscium</taxon>
    </lineage>
</organism>
<name>A0ACC8XBA1_9FIRM</name>
<protein>
    <submittedName>
        <fullName evidence="1">Uncharacterized protein</fullName>
    </submittedName>
</protein>
<dbReference type="Proteomes" id="UP000188605">
    <property type="component" value="Unassembled WGS sequence"/>
</dbReference>
<evidence type="ECO:0000313" key="2">
    <source>
        <dbReference type="Proteomes" id="UP000188605"/>
    </source>
</evidence>
<accession>A0ACC8XBA1</accession>
<keyword evidence="2" id="KW-1185">Reference proteome</keyword>
<dbReference type="EMBL" id="LJDB01000061">
    <property type="protein sequence ID" value="ONI39707.1"/>
    <property type="molecule type" value="Genomic_DNA"/>
</dbReference>
<sequence>MNSMRKFFSILGIMLILSGCTNQTKTGDVEKMEDKYRVGTKVPPLLEHTPTPLLVDVKAKGYEYDEQNLEYELVFADEFDVDGVPNPENWDYDIGGHGWGNNELQYYTRDNVVVKDGYLEIEARKEQKEGMEYTSTRLVSRNKQDFLYGKIEVRAKLPSGLGTWPAIWMLSTDWEYGGWPHSGEIDIMEHVGYDQNRIHGSVHTLSYYHSINTQKTATIVKAGVSDEFHVYAVEWLPDKVKVSLDGEVYFEYNPNDYVSNPSFKEWPFDKRMHLILNIAVGGFWGGLKGIDDTIFPQKMLIDYVRVYQSPQFSN</sequence>
<evidence type="ECO:0000313" key="1">
    <source>
        <dbReference type="EMBL" id="ONI39707.1"/>
    </source>
</evidence>
<reference evidence="1" key="1">
    <citation type="submission" date="2016-08" db="EMBL/GenBank/DDBJ databases">
        <authorList>
            <person name="Ngugi D.K."/>
            <person name="Miyake S."/>
            <person name="Stingl U."/>
        </authorList>
    </citation>
    <scope>NUCLEOTIDE SEQUENCE</scope>
    <source>
        <strain evidence="1">SCG-B11WGA-EpuloA1</strain>
    </source>
</reference>
<proteinExistence type="predicted"/>
<comment type="caution">
    <text evidence="1">The sequence shown here is derived from an EMBL/GenBank/DDBJ whole genome shotgun (WGS) entry which is preliminary data.</text>
</comment>